<dbReference type="Proteomes" id="UP000244912">
    <property type="component" value="Unassembled WGS sequence"/>
</dbReference>
<dbReference type="AlphaFoldDB" id="A0A2R8BT31"/>
<dbReference type="EMBL" id="ONZF01000002">
    <property type="protein sequence ID" value="SPJ23301.1"/>
    <property type="molecule type" value="Genomic_DNA"/>
</dbReference>
<reference evidence="1 2" key="1">
    <citation type="submission" date="2018-03" db="EMBL/GenBank/DDBJ databases">
        <authorList>
            <person name="Keele B.F."/>
        </authorList>
    </citation>
    <scope>NUCLEOTIDE SEQUENCE [LARGE SCALE GENOMIC DNA]</scope>
    <source>
        <strain evidence="1 2">CECT 8504</strain>
    </source>
</reference>
<dbReference type="OrthoDB" id="7873775at2"/>
<name>A0A2R8BT31_9RHOB</name>
<evidence type="ECO:0000313" key="1">
    <source>
        <dbReference type="EMBL" id="SPJ23301.1"/>
    </source>
</evidence>
<evidence type="ECO:0008006" key="3">
    <source>
        <dbReference type="Google" id="ProtNLM"/>
    </source>
</evidence>
<protein>
    <recommendedName>
        <fullName evidence="3">HPt domain-containing protein</fullName>
    </recommendedName>
</protein>
<dbReference type="InterPro" id="IPR036641">
    <property type="entry name" value="HPT_dom_sf"/>
</dbReference>
<evidence type="ECO:0000313" key="2">
    <source>
        <dbReference type="Proteomes" id="UP000244912"/>
    </source>
</evidence>
<gene>
    <name evidence="1" type="ORF">PAA8504_01111</name>
</gene>
<proteinExistence type="predicted"/>
<dbReference type="SUPFAM" id="SSF47226">
    <property type="entry name" value="Histidine-containing phosphotransfer domain, HPT domain"/>
    <property type="match status" value="1"/>
</dbReference>
<keyword evidence="2" id="KW-1185">Reference proteome</keyword>
<organism evidence="1 2">
    <name type="scientific">Palleronia abyssalis</name>
    <dbReference type="NCBI Taxonomy" id="1501240"/>
    <lineage>
        <taxon>Bacteria</taxon>
        <taxon>Pseudomonadati</taxon>
        <taxon>Pseudomonadota</taxon>
        <taxon>Alphaproteobacteria</taxon>
        <taxon>Rhodobacterales</taxon>
        <taxon>Roseobacteraceae</taxon>
        <taxon>Palleronia</taxon>
    </lineage>
</organism>
<dbReference type="RefSeq" id="WP_108893149.1">
    <property type="nucleotide sequence ID" value="NZ_ONZF01000002.1"/>
</dbReference>
<accession>A0A2R8BT31</accession>
<sequence>MSVVDIRLYENARQDTWRLFGIETDCDPQEGLGRALDEIAIQLQLVQTAAKDDDAAQLALSCRRIGEDASVLGLNRIARVARAVEKLLHQNDPNALAANVARLMRLGDGLFEDVWGMQNQPG</sequence>
<dbReference type="GO" id="GO:0000160">
    <property type="term" value="P:phosphorelay signal transduction system"/>
    <property type="evidence" value="ECO:0007669"/>
    <property type="project" value="InterPro"/>
</dbReference>